<dbReference type="InterPro" id="IPR019707">
    <property type="entry name" value="DUF2582"/>
</dbReference>
<dbReference type="Proteomes" id="UP001183006">
    <property type="component" value="Chromosome"/>
</dbReference>
<dbReference type="AlphaFoldDB" id="A0AA51YHL1"/>
<keyword evidence="2" id="KW-1185">Reference proteome</keyword>
<name>A0AA51YHL1_9EURY</name>
<dbReference type="Pfam" id="PF10771">
    <property type="entry name" value="DUF2582"/>
    <property type="match status" value="1"/>
</dbReference>
<dbReference type="KEGG" id="mmav:RE476_05485"/>
<dbReference type="RefSeq" id="WP_309309397.1">
    <property type="nucleotide sequence ID" value="NZ_CP133594.1"/>
</dbReference>
<dbReference type="InterPro" id="IPR036388">
    <property type="entry name" value="WH-like_DNA-bd_sf"/>
</dbReference>
<proteinExistence type="predicted"/>
<accession>A0AA51YHL1</accession>
<reference evidence="1" key="1">
    <citation type="submission" date="2023-08" db="EMBL/GenBank/DDBJ databases">
        <title>Methanolobus mangrovi sp. nov. and Methanolobus sediminis sp. nov, two novel methylotrophic methanogens isolated from mangrove sediments in China.</title>
        <authorList>
            <person name="Zhou J."/>
        </authorList>
    </citation>
    <scope>NUCLEOTIDE SEQUENCE</scope>
    <source>
        <strain evidence="1">FTZ2</strain>
    </source>
</reference>
<protein>
    <submittedName>
        <fullName evidence="1">Winged helix-turn-helix domain-containing protein</fullName>
    </submittedName>
</protein>
<evidence type="ECO:0000313" key="2">
    <source>
        <dbReference type="Proteomes" id="UP001183006"/>
    </source>
</evidence>
<organism evidence="1 2">
    <name type="scientific">Methanolobus mangrovi</name>
    <dbReference type="NCBI Taxonomy" id="3072977"/>
    <lineage>
        <taxon>Archaea</taxon>
        <taxon>Methanobacteriati</taxon>
        <taxon>Methanobacteriota</taxon>
        <taxon>Stenosarchaea group</taxon>
        <taxon>Methanomicrobia</taxon>
        <taxon>Methanosarcinales</taxon>
        <taxon>Methanosarcinaceae</taxon>
        <taxon>Methanolobus</taxon>
    </lineage>
</organism>
<dbReference type="EMBL" id="CP133594">
    <property type="protein sequence ID" value="WMW23281.1"/>
    <property type="molecule type" value="Genomic_DNA"/>
</dbReference>
<evidence type="ECO:0000313" key="1">
    <source>
        <dbReference type="EMBL" id="WMW23281.1"/>
    </source>
</evidence>
<sequence>MDEMCLNIGEAAGYVYRLLENGESNLANLKNHLKENGFDSQPVVFMAIGWLAREEKICMAKNGNSWSLKLK</sequence>
<gene>
    <name evidence="1" type="ORF">RE476_05485</name>
</gene>
<dbReference type="Gene3D" id="1.10.10.10">
    <property type="entry name" value="Winged helix-like DNA-binding domain superfamily/Winged helix DNA-binding domain"/>
    <property type="match status" value="1"/>
</dbReference>
<dbReference type="GeneID" id="84229572"/>